<dbReference type="SUPFAM" id="SSF53335">
    <property type="entry name" value="S-adenosyl-L-methionine-dependent methyltransferases"/>
    <property type="match status" value="1"/>
</dbReference>
<dbReference type="AlphaFoldDB" id="A0AAP0GY32"/>
<keyword evidence="9" id="KW-1185">Reference proteome</keyword>
<keyword evidence="3" id="KW-0949">S-adenosyl-L-methionine</keyword>
<keyword evidence="1" id="KW-0489">Methyltransferase</keyword>
<dbReference type="Pfam" id="PF00891">
    <property type="entry name" value="Methyltransf_2"/>
    <property type="match status" value="1"/>
</dbReference>
<organism evidence="8 9">
    <name type="scientific">Deinandra increscens subsp. villosa</name>
    <dbReference type="NCBI Taxonomy" id="3103831"/>
    <lineage>
        <taxon>Eukaryota</taxon>
        <taxon>Viridiplantae</taxon>
        <taxon>Streptophyta</taxon>
        <taxon>Embryophyta</taxon>
        <taxon>Tracheophyta</taxon>
        <taxon>Spermatophyta</taxon>
        <taxon>Magnoliopsida</taxon>
        <taxon>eudicotyledons</taxon>
        <taxon>Gunneridae</taxon>
        <taxon>Pentapetalae</taxon>
        <taxon>asterids</taxon>
        <taxon>campanulids</taxon>
        <taxon>Asterales</taxon>
        <taxon>Asteraceae</taxon>
        <taxon>Asteroideae</taxon>
        <taxon>Heliantheae alliance</taxon>
        <taxon>Madieae</taxon>
        <taxon>Madiinae</taxon>
        <taxon>Deinandra</taxon>
    </lineage>
</organism>
<protein>
    <recommendedName>
        <fullName evidence="10">Caffeic acid O-methyltransferase</fullName>
    </recommendedName>
</protein>
<dbReference type="InterPro" id="IPR029063">
    <property type="entry name" value="SAM-dependent_MTases_sf"/>
</dbReference>
<evidence type="ECO:0000256" key="5">
    <source>
        <dbReference type="PIRSR" id="PIRSR005739-1"/>
    </source>
</evidence>
<feature type="active site" description="Proton acceptor" evidence="5">
    <location>
        <position position="264"/>
    </location>
</feature>
<dbReference type="InterPro" id="IPR012967">
    <property type="entry name" value="COMT_dimerisation"/>
</dbReference>
<dbReference type="Gene3D" id="3.40.50.150">
    <property type="entry name" value="Vaccinia Virus protein VP39"/>
    <property type="match status" value="1"/>
</dbReference>
<dbReference type="FunFam" id="1.10.10.10:FF:000357">
    <property type="entry name" value="Caffeic acid 3-O-methyltransferase"/>
    <property type="match status" value="1"/>
</dbReference>
<evidence type="ECO:0000259" key="6">
    <source>
        <dbReference type="Pfam" id="PF00891"/>
    </source>
</evidence>
<dbReference type="InterPro" id="IPR036390">
    <property type="entry name" value="WH_DNA-bd_sf"/>
</dbReference>
<dbReference type="GO" id="GO:0008757">
    <property type="term" value="F:S-adenosylmethionine-dependent methyltransferase activity"/>
    <property type="evidence" value="ECO:0007669"/>
    <property type="project" value="UniProtKB-ARBA"/>
</dbReference>
<dbReference type="PANTHER" id="PTHR11746">
    <property type="entry name" value="O-METHYLTRANSFERASE"/>
    <property type="match status" value="1"/>
</dbReference>
<feature type="domain" description="O-methyltransferase C-terminal" evidence="6">
    <location>
        <begin position="135"/>
        <end position="340"/>
    </location>
</feature>
<evidence type="ECO:0000259" key="7">
    <source>
        <dbReference type="Pfam" id="PF08100"/>
    </source>
</evidence>
<dbReference type="GO" id="GO:0046983">
    <property type="term" value="F:protein dimerization activity"/>
    <property type="evidence" value="ECO:0007669"/>
    <property type="project" value="InterPro"/>
</dbReference>
<sequence length="358" mass="38996">MGSTSTSAVKDESFLFAMQLATASVLPMVLKTAIELDLLETIAKAGPEGLLSCSELVAQLPKVNNPDAPVMIDRICSLLASHAVLTCTVKEAADGLVERFYGLAPVCEFLIKNEGGVSLAPLLLMNQDKVLMESWYYLKDAVLDGGIPFNKAYGMSAFEYYGKDQRFNKLFNSGMFNHSTMAMKKIVDLYDGFSGLKTLVDVGGGIGASLNMITSKHTSLKGINFDLPHVIEDATTYQGIEHVGGDMFQSVPKGDAIFMKWILHDWSDAHCLQILRNCYESLPGDGKVIVAECVLPEAPDSTTSTQNVIHIDTIMLAHSLGGKERTEKEFEALAKGAGFKGFHKVTCALNTWVMEFCK</sequence>
<evidence type="ECO:0000313" key="8">
    <source>
        <dbReference type="EMBL" id="KAK9063120.1"/>
    </source>
</evidence>
<evidence type="ECO:0000256" key="1">
    <source>
        <dbReference type="ARBA" id="ARBA00022603"/>
    </source>
</evidence>
<dbReference type="InterPro" id="IPR036388">
    <property type="entry name" value="WH-like_DNA-bd_sf"/>
</dbReference>
<comment type="caution">
    <text evidence="8">The sequence shown here is derived from an EMBL/GenBank/DDBJ whole genome shotgun (WGS) entry which is preliminary data.</text>
</comment>
<dbReference type="GO" id="GO:0008171">
    <property type="term" value="F:O-methyltransferase activity"/>
    <property type="evidence" value="ECO:0007669"/>
    <property type="project" value="InterPro"/>
</dbReference>
<dbReference type="Pfam" id="PF08100">
    <property type="entry name" value="Dimerisation"/>
    <property type="match status" value="1"/>
</dbReference>
<dbReference type="SUPFAM" id="SSF46785">
    <property type="entry name" value="Winged helix' DNA-binding domain"/>
    <property type="match status" value="1"/>
</dbReference>
<evidence type="ECO:0008006" key="10">
    <source>
        <dbReference type="Google" id="ProtNLM"/>
    </source>
</evidence>
<dbReference type="FunFam" id="3.40.50.150:FF:000061">
    <property type="entry name" value="Caffeic acid O-methyltransferase"/>
    <property type="match status" value="1"/>
</dbReference>
<dbReference type="InterPro" id="IPR001077">
    <property type="entry name" value="COMT_C"/>
</dbReference>
<accession>A0AAP0GY32</accession>
<reference evidence="8 9" key="1">
    <citation type="submission" date="2024-04" db="EMBL/GenBank/DDBJ databases">
        <title>The reference genome of an endangered Asteraceae, Deinandra increscens subsp. villosa, native to the Central Coast of California.</title>
        <authorList>
            <person name="Guilliams M."/>
            <person name="Hasenstab-Lehman K."/>
            <person name="Meyer R."/>
            <person name="Mcevoy S."/>
        </authorList>
    </citation>
    <scope>NUCLEOTIDE SEQUENCE [LARGE SCALE GENOMIC DNA]</scope>
    <source>
        <tissue evidence="8">Leaf</tissue>
    </source>
</reference>
<dbReference type="InterPro" id="IPR016461">
    <property type="entry name" value="COMT-like"/>
</dbReference>
<dbReference type="PROSITE" id="PS51683">
    <property type="entry name" value="SAM_OMT_II"/>
    <property type="match status" value="1"/>
</dbReference>
<feature type="domain" description="O-methyltransferase dimerisation" evidence="7">
    <location>
        <begin position="18"/>
        <end position="112"/>
    </location>
</feature>
<evidence type="ECO:0000256" key="3">
    <source>
        <dbReference type="ARBA" id="ARBA00022691"/>
    </source>
</evidence>
<evidence type="ECO:0000313" key="9">
    <source>
        <dbReference type="Proteomes" id="UP001408789"/>
    </source>
</evidence>
<dbReference type="EMBL" id="JBCNJP010000018">
    <property type="protein sequence ID" value="KAK9063120.1"/>
    <property type="molecule type" value="Genomic_DNA"/>
</dbReference>
<evidence type="ECO:0000256" key="2">
    <source>
        <dbReference type="ARBA" id="ARBA00022679"/>
    </source>
</evidence>
<keyword evidence="2" id="KW-0808">Transferase</keyword>
<evidence type="ECO:0000256" key="4">
    <source>
        <dbReference type="ARBA" id="ARBA00034481"/>
    </source>
</evidence>
<proteinExistence type="inferred from homology"/>
<comment type="similarity">
    <text evidence="4">Belongs to the class I-like SAM-binding methyltransferase superfamily. Cation-independent O-methyltransferase family. COMT subfamily.</text>
</comment>
<name>A0AAP0GY32_9ASTR</name>
<dbReference type="GO" id="GO:0009805">
    <property type="term" value="P:coumarin biosynthetic process"/>
    <property type="evidence" value="ECO:0007669"/>
    <property type="project" value="UniProtKB-ARBA"/>
</dbReference>
<gene>
    <name evidence="8" type="ORF">SSX86_016990</name>
</gene>
<dbReference type="Gene3D" id="1.10.10.10">
    <property type="entry name" value="Winged helix-like DNA-binding domain superfamily/Winged helix DNA-binding domain"/>
    <property type="match status" value="1"/>
</dbReference>
<dbReference type="Proteomes" id="UP001408789">
    <property type="component" value="Unassembled WGS sequence"/>
</dbReference>
<dbReference type="PIRSF" id="PIRSF005739">
    <property type="entry name" value="O-mtase"/>
    <property type="match status" value="1"/>
</dbReference>
<dbReference type="GO" id="GO:0032259">
    <property type="term" value="P:methylation"/>
    <property type="evidence" value="ECO:0007669"/>
    <property type="project" value="UniProtKB-KW"/>
</dbReference>